<dbReference type="EMBL" id="JABSTQ010010754">
    <property type="protein sequence ID" value="KAG0418230.1"/>
    <property type="molecule type" value="Genomic_DNA"/>
</dbReference>
<comment type="caution">
    <text evidence="1">The sequence shown here is derived from an EMBL/GenBank/DDBJ whole genome shotgun (WGS) entry which is preliminary data.</text>
</comment>
<evidence type="ECO:0000313" key="2">
    <source>
        <dbReference type="Proteomes" id="UP000805193"/>
    </source>
</evidence>
<sequence length="88" mass="9880">MKAGSCFVPKLSWIIRKSNYCSLQRELGKWRKTKAASHHKTEDASKNSIFLGLINLLPSTRGPGYEKTSSTRELHFAAAAVALRQPRH</sequence>
<evidence type="ECO:0000313" key="1">
    <source>
        <dbReference type="EMBL" id="KAG0418230.1"/>
    </source>
</evidence>
<accession>A0AC60PF20</accession>
<reference evidence="1 2" key="1">
    <citation type="journal article" date="2020" name="Cell">
        <title>Large-Scale Comparative Analyses of Tick Genomes Elucidate Their Genetic Diversity and Vector Capacities.</title>
        <authorList>
            <consortium name="Tick Genome and Microbiome Consortium (TIGMIC)"/>
            <person name="Jia N."/>
            <person name="Wang J."/>
            <person name="Shi W."/>
            <person name="Du L."/>
            <person name="Sun Y."/>
            <person name="Zhan W."/>
            <person name="Jiang J.F."/>
            <person name="Wang Q."/>
            <person name="Zhang B."/>
            <person name="Ji P."/>
            <person name="Bell-Sakyi L."/>
            <person name="Cui X.M."/>
            <person name="Yuan T.T."/>
            <person name="Jiang B.G."/>
            <person name="Yang W.F."/>
            <person name="Lam T.T."/>
            <person name="Chang Q.C."/>
            <person name="Ding S.J."/>
            <person name="Wang X.J."/>
            <person name="Zhu J.G."/>
            <person name="Ruan X.D."/>
            <person name="Zhao L."/>
            <person name="Wei J.T."/>
            <person name="Ye R.Z."/>
            <person name="Que T.C."/>
            <person name="Du C.H."/>
            <person name="Zhou Y.H."/>
            <person name="Cheng J.X."/>
            <person name="Dai P.F."/>
            <person name="Guo W.B."/>
            <person name="Han X.H."/>
            <person name="Huang E.J."/>
            <person name="Li L.F."/>
            <person name="Wei W."/>
            <person name="Gao Y.C."/>
            <person name="Liu J.Z."/>
            <person name="Shao H.Z."/>
            <person name="Wang X."/>
            <person name="Wang C.C."/>
            <person name="Yang T.C."/>
            <person name="Huo Q.B."/>
            <person name="Li W."/>
            <person name="Chen H.Y."/>
            <person name="Chen S.E."/>
            <person name="Zhou L.G."/>
            <person name="Ni X.B."/>
            <person name="Tian J.H."/>
            <person name="Sheng Y."/>
            <person name="Liu T."/>
            <person name="Pan Y.S."/>
            <person name="Xia L.Y."/>
            <person name="Li J."/>
            <person name="Zhao F."/>
            <person name="Cao W.C."/>
        </authorList>
    </citation>
    <scope>NUCLEOTIDE SEQUENCE [LARGE SCALE GENOMIC DNA]</scope>
    <source>
        <strain evidence="1">Iper-2018</strain>
    </source>
</reference>
<proteinExistence type="predicted"/>
<name>A0AC60PF20_IXOPE</name>
<dbReference type="Proteomes" id="UP000805193">
    <property type="component" value="Unassembled WGS sequence"/>
</dbReference>
<organism evidence="1 2">
    <name type="scientific">Ixodes persulcatus</name>
    <name type="common">Taiga tick</name>
    <dbReference type="NCBI Taxonomy" id="34615"/>
    <lineage>
        <taxon>Eukaryota</taxon>
        <taxon>Metazoa</taxon>
        <taxon>Ecdysozoa</taxon>
        <taxon>Arthropoda</taxon>
        <taxon>Chelicerata</taxon>
        <taxon>Arachnida</taxon>
        <taxon>Acari</taxon>
        <taxon>Parasitiformes</taxon>
        <taxon>Ixodida</taxon>
        <taxon>Ixodoidea</taxon>
        <taxon>Ixodidae</taxon>
        <taxon>Ixodinae</taxon>
        <taxon>Ixodes</taxon>
    </lineage>
</organism>
<gene>
    <name evidence="1" type="ORF">HPB47_005027</name>
</gene>
<protein>
    <submittedName>
        <fullName evidence="1">Uncharacterized protein</fullName>
    </submittedName>
</protein>
<keyword evidence="2" id="KW-1185">Reference proteome</keyword>